<keyword evidence="8" id="KW-0576">Peroxisome</keyword>
<evidence type="ECO:0000256" key="8">
    <source>
        <dbReference type="ARBA" id="ARBA00023140"/>
    </source>
</evidence>
<dbReference type="InterPro" id="IPR023395">
    <property type="entry name" value="MCP_dom_sf"/>
</dbReference>
<gene>
    <name evidence="12" type="ORF">MAR_029029</name>
</gene>
<evidence type="ECO:0000256" key="3">
    <source>
        <dbReference type="ARBA" id="ARBA00022448"/>
    </source>
</evidence>
<keyword evidence="3 10" id="KW-0813">Transport</keyword>
<dbReference type="Gene3D" id="1.50.40.10">
    <property type="entry name" value="Mitochondrial carrier domain"/>
    <property type="match status" value="2"/>
</dbReference>
<dbReference type="Proteomes" id="UP001164746">
    <property type="component" value="Chromosome 2"/>
</dbReference>
<evidence type="ECO:0000256" key="1">
    <source>
        <dbReference type="ARBA" id="ARBA00004585"/>
    </source>
</evidence>
<dbReference type="InterPro" id="IPR052217">
    <property type="entry name" value="Mito/Peroxisomal_Carrier"/>
</dbReference>
<comment type="subcellular location">
    <subcellularLocation>
        <location evidence="1">Peroxisome membrane</location>
        <topology evidence="1">Multi-pass membrane protein</topology>
    </subcellularLocation>
</comment>
<evidence type="ECO:0000256" key="4">
    <source>
        <dbReference type="ARBA" id="ARBA00022692"/>
    </source>
</evidence>
<evidence type="ECO:0000256" key="7">
    <source>
        <dbReference type="ARBA" id="ARBA00023136"/>
    </source>
</evidence>
<evidence type="ECO:0000313" key="12">
    <source>
        <dbReference type="EMBL" id="WAQ96339.1"/>
    </source>
</evidence>
<evidence type="ECO:0000256" key="10">
    <source>
        <dbReference type="RuleBase" id="RU000488"/>
    </source>
</evidence>
<accession>A0ABY7DGB8</accession>
<dbReference type="SUPFAM" id="SSF103506">
    <property type="entry name" value="Mitochondrial carrier"/>
    <property type="match status" value="1"/>
</dbReference>
<dbReference type="PANTHER" id="PTHR45939:SF5">
    <property type="entry name" value="PEROXISOMAL MEMBRANE PROTEIN PMP34"/>
    <property type="match status" value="1"/>
</dbReference>
<reference evidence="12" key="1">
    <citation type="submission" date="2022-11" db="EMBL/GenBank/DDBJ databases">
        <title>Centuries of genome instability and evolution in soft-shell clam transmissible cancer (bioRxiv).</title>
        <authorList>
            <person name="Hart S.F.M."/>
            <person name="Yonemitsu M.A."/>
            <person name="Giersch R.M."/>
            <person name="Beal B.F."/>
            <person name="Arriagada G."/>
            <person name="Davis B.W."/>
            <person name="Ostrander E.A."/>
            <person name="Goff S.P."/>
            <person name="Metzger M.J."/>
        </authorList>
    </citation>
    <scope>NUCLEOTIDE SEQUENCE</scope>
    <source>
        <strain evidence="12">MELC-2E11</strain>
        <tissue evidence="12">Siphon/mantle</tissue>
    </source>
</reference>
<dbReference type="PROSITE" id="PS50920">
    <property type="entry name" value="SOLCAR"/>
    <property type="match status" value="1"/>
</dbReference>
<keyword evidence="6 11" id="KW-1133">Transmembrane helix</keyword>
<keyword evidence="7 9" id="KW-0472">Membrane</keyword>
<keyword evidence="4 9" id="KW-0812">Transmembrane</keyword>
<sequence length="250" mass="27755">MSKKKLAELKFLPVVYTVEDDMKNGGMSNVFSYNNLVHAVAGAVGSVVSMTVFYPLDTARTRLQARGIPILIQRSSSRGYDPMLLKLCLLLHIQQLEDGVVNVLVTTPLWVVNTRLKLQGAHMETEEMHENTGSRYKGILDCLIKIVREEGLSALWNGTKPSLVLATNPAIHFMVYEAASYKKEKKSHSIIGALSDIMRVSGLTGLYKGMEAKLLQTVLTAALMFMVYEKLASATFRVMGLEYVRPATVR</sequence>
<keyword evidence="13" id="KW-1185">Reference proteome</keyword>
<proteinExistence type="inferred from homology"/>
<feature type="repeat" description="Solcar" evidence="9">
    <location>
        <begin position="86"/>
        <end position="182"/>
    </location>
</feature>
<evidence type="ECO:0000313" key="13">
    <source>
        <dbReference type="Proteomes" id="UP001164746"/>
    </source>
</evidence>
<organism evidence="12 13">
    <name type="scientific">Mya arenaria</name>
    <name type="common">Soft-shell clam</name>
    <dbReference type="NCBI Taxonomy" id="6604"/>
    <lineage>
        <taxon>Eukaryota</taxon>
        <taxon>Metazoa</taxon>
        <taxon>Spiralia</taxon>
        <taxon>Lophotrochozoa</taxon>
        <taxon>Mollusca</taxon>
        <taxon>Bivalvia</taxon>
        <taxon>Autobranchia</taxon>
        <taxon>Heteroconchia</taxon>
        <taxon>Euheterodonta</taxon>
        <taxon>Imparidentia</taxon>
        <taxon>Neoheterodontei</taxon>
        <taxon>Myida</taxon>
        <taxon>Myoidea</taxon>
        <taxon>Myidae</taxon>
        <taxon>Mya</taxon>
    </lineage>
</organism>
<evidence type="ECO:0000256" key="11">
    <source>
        <dbReference type="SAM" id="Phobius"/>
    </source>
</evidence>
<dbReference type="EMBL" id="CP111013">
    <property type="protein sequence ID" value="WAQ96339.1"/>
    <property type="molecule type" value="Genomic_DNA"/>
</dbReference>
<protein>
    <submittedName>
        <fullName evidence="12">PM34-like protein</fullName>
    </submittedName>
</protein>
<evidence type="ECO:0000256" key="2">
    <source>
        <dbReference type="ARBA" id="ARBA00006375"/>
    </source>
</evidence>
<dbReference type="PANTHER" id="PTHR45939">
    <property type="entry name" value="PEROXISOMAL MEMBRANE PROTEIN PMP34-RELATED"/>
    <property type="match status" value="1"/>
</dbReference>
<dbReference type="Pfam" id="PF00153">
    <property type="entry name" value="Mito_carr"/>
    <property type="match status" value="3"/>
</dbReference>
<evidence type="ECO:0000256" key="9">
    <source>
        <dbReference type="PROSITE-ProRule" id="PRU00282"/>
    </source>
</evidence>
<evidence type="ECO:0000256" key="6">
    <source>
        <dbReference type="ARBA" id="ARBA00022989"/>
    </source>
</evidence>
<keyword evidence="5" id="KW-0677">Repeat</keyword>
<evidence type="ECO:0000256" key="5">
    <source>
        <dbReference type="ARBA" id="ARBA00022737"/>
    </source>
</evidence>
<name>A0ABY7DGB8_MYAAR</name>
<comment type="similarity">
    <text evidence="2 10">Belongs to the mitochondrial carrier (TC 2.A.29) family.</text>
</comment>
<dbReference type="InterPro" id="IPR018108">
    <property type="entry name" value="MCP_transmembrane"/>
</dbReference>
<feature type="transmembrane region" description="Helical" evidence="11">
    <location>
        <begin position="36"/>
        <end position="56"/>
    </location>
</feature>